<dbReference type="Proteomes" id="UP000521525">
    <property type="component" value="Unassembled WGS sequence"/>
</dbReference>
<dbReference type="AlphaFoldDB" id="A0A7K7JVD0"/>
<dbReference type="InterPro" id="IPR001810">
    <property type="entry name" value="F-box_dom"/>
</dbReference>
<sequence length="130" mass="14800">LTDLPGELLELILCCDVLGAADIGRVSCTCRRLREACQPRGKVWRERFRLRWPSLLKYYSHSDSVSWLEEYKARHNAGLEAQRIVASFSKRFFSEHVSPPLFVAVCSSPATCPIESLIKSLMESLRVENT</sequence>
<dbReference type="EMBL" id="VZSP01001247">
    <property type="protein sequence ID" value="NWZ10471.1"/>
    <property type="molecule type" value="Genomic_DNA"/>
</dbReference>
<reference evidence="2 3" key="1">
    <citation type="submission" date="2019-09" db="EMBL/GenBank/DDBJ databases">
        <title>Bird 10,000 Genomes (B10K) Project - Family phase.</title>
        <authorList>
            <person name="Zhang G."/>
        </authorList>
    </citation>
    <scope>NUCLEOTIDE SEQUENCE [LARGE SCALE GENOMIC DNA]</scope>
    <source>
        <strain evidence="2">OUT-0050</strain>
        <tissue evidence="2">Muscle</tissue>
    </source>
</reference>
<feature type="non-terminal residue" evidence="2">
    <location>
        <position position="130"/>
    </location>
</feature>
<evidence type="ECO:0000259" key="1">
    <source>
        <dbReference type="Pfam" id="PF12937"/>
    </source>
</evidence>
<proteinExistence type="predicted"/>
<dbReference type="CDD" id="cd22096">
    <property type="entry name" value="F-box_FBXO21"/>
    <property type="match status" value="1"/>
</dbReference>
<accession>A0A7K7JVD0</accession>
<protein>
    <submittedName>
        <fullName evidence="2">FBX21 protein</fullName>
    </submittedName>
</protein>
<dbReference type="InterPro" id="IPR036047">
    <property type="entry name" value="F-box-like_dom_sf"/>
</dbReference>
<gene>
    <name evidence="2" type="primary">Fbxo21_1</name>
    <name evidence="2" type="ORF">AGEPHO_R01401</name>
</gene>
<name>A0A7K7JVD0_AGEPH</name>
<organism evidence="2 3">
    <name type="scientific">Agelaius phoeniceus</name>
    <name type="common">Red-winged blackbird</name>
    <name type="synonym">Oriolus phoeniceus</name>
    <dbReference type="NCBI Taxonomy" id="39638"/>
    <lineage>
        <taxon>Eukaryota</taxon>
        <taxon>Metazoa</taxon>
        <taxon>Chordata</taxon>
        <taxon>Craniata</taxon>
        <taxon>Vertebrata</taxon>
        <taxon>Euteleostomi</taxon>
        <taxon>Archelosauria</taxon>
        <taxon>Archosauria</taxon>
        <taxon>Dinosauria</taxon>
        <taxon>Saurischia</taxon>
        <taxon>Theropoda</taxon>
        <taxon>Coelurosauria</taxon>
        <taxon>Aves</taxon>
        <taxon>Neognathae</taxon>
        <taxon>Neoaves</taxon>
        <taxon>Telluraves</taxon>
        <taxon>Australaves</taxon>
        <taxon>Passeriformes</taxon>
        <taxon>Passeroidea</taxon>
        <taxon>Icteridae</taxon>
        <taxon>Agelaius</taxon>
    </lineage>
</organism>
<dbReference type="SUPFAM" id="SSF81383">
    <property type="entry name" value="F-box domain"/>
    <property type="match status" value="1"/>
</dbReference>
<dbReference type="Gene3D" id="1.20.1280.50">
    <property type="match status" value="1"/>
</dbReference>
<feature type="non-terminal residue" evidence="2">
    <location>
        <position position="1"/>
    </location>
</feature>
<dbReference type="Pfam" id="PF12937">
    <property type="entry name" value="F-box-like"/>
    <property type="match status" value="1"/>
</dbReference>
<comment type="caution">
    <text evidence="2">The sequence shown here is derived from an EMBL/GenBank/DDBJ whole genome shotgun (WGS) entry which is preliminary data.</text>
</comment>
<feature type="domain" description="F-box" evidence="1">
    <location>
        <begin position="2"/>
        <end position="48"/>
    </location>
</feature>
<evidence type="ECO:0000313" key="3">
    <source>
        <dbReference type="Proteomes" id="UP000521525"/>
    </source>
</evidence>
<keyword evidence="3" id="KW-1185">Reference proteome</keyword>
<evidence type="ECO:0000313" key="2">
    <source>
        <dbReference type="EMBL" id="NWZ10471.1"/>
    </source>
</evidence>